<dbReference type="CDD" id="cd02440">
    <property type="entry name" value="AdoMet_MTases"/>
    <property type="match status" value="1"/>
</dbReference>
<dbReference type="Gene3D" id="3.40.50.150">
    <property type="entry name" value="Vaccinia Virus protein VP39"/>
    <property type="match status" value="1"/>
</dbReference>
<evidence type="ECO:0000256" key="3">
    <source>
        <dbReference type="ARBA" id="ARBA00022679"/>
    </source>
</evidence>
<dbReference type="Pfam" id="PF08241">
    <property type="entry name" value="Methyltransf_11"/>
    <property type="match status" value="1"/>
</dbReference>
<dbReference type="InterPro" id="IPR029063">
    <property type="entry name" value="SAM-dependent_MTases_sf"/>
</dbReference>
<reference evidence="7" key="2">
    <citation type="journal article" date="2017" name="Genome Announc.">
        <title>Genome sequences of Cyberlindnera fabianii 65, Pichia kudriavzevii 129, and Saccharomyces cerevisiae 131 isolated from fermented masau fruits in Zimbabwe.</title>
        <authorList>
            <person name="van Rijswijck I.M.H."/>
            <person name="Derks M.F.L."/>
            <person name="Abee T."/>
            <person name="de Ridder D."/>
            <person name="Smid E.J."/>
        </authorList>
    </citation>
    <scope>NUCLEOTIDE SEQUENCE [LARGE SCALE GENOMIC DNA]</scope>
    <source>
        <strain evidence="7">65</strain>
    </source>
</reference>
<dbReference type="Proteomes" id="UP000189513">
    <property type="component" value="Unassembled WGS sequence"/>
</dbReference>
<dbReference type="GO" id="GO:0032259">
    <property type="term" value="P:methylation"/>
    <property type="evidence" value="ECO:0007669"/>
    <property type="project" value="UniProtKB-KW"/>
</dbReference>
<dbReference type="InterPro" id="IPR051052">
    <property type="entry name" value="Diverse_substrate_MTase"/>
</dbReference>
<organism evidence="5">
    <name type="scientific">Cyberlindnera fabianii</name>
    <name type="common">Yeast</name>
    <name type="synonym">Hansenula fabianii</name>
    <dbReference type="NCBI Taxonomy" id="36022"/>
    <lineage>
        <taxon>Eukaryota</taxon>
        <taxon>Fungi</taxon>
        <taxon>Dikarya</taxon>
        <taxon>Ascomycota</taxon>
        <taxon>Saccharomycotina</taxon>
        <taxon>Saccharomycetes</taxon>
        <taxon>Phaffomycetales</taxon>
        <taxon>Phaffomycetaceae</taxon>
        <taxon>Cyberlindnera</taxon>
    </lineage>
</organism>
<reference evidence="5" key="1">
    <citation type="journal article" date="2014" name="Genome Announc.">
        <title>Genome sequence of the yeast Cyberlindnera fabianii (Hansenula fabianii).</title>
        <authorList>
            <person name="Freel K.C."/>
            <person name="Sarilar V."/>
            <person name="Neuveglise C."/>
            <person name="Devillers H."/>
            <person name="Friedrich A."/>
            <person name="Schacherer J."/>
        </authorList>
    </citation>
    <scope>NUCLEOTIDE SEQUENCE</scope>
    <source>
        <strain evidence="5">YJS4271</strain>
    </source>
</reference>
<dbReference type="GO" id="GO:0008757">
    <property type="term" value="F:S-adenosylmethionine-dependent methyltransferase activity"/>
    <property type="evidence" value="ECO:0007669"/>
    <property type="project" value="InterPro"/>
</dbReference>
<dbReference type="EMBL" id="LK052899">
    <property type="protein sequence ID" value="CDR44201.1"/>
    <property type="molecule type" value="Genomic_DNA"/>
</dbReference>
<dbReference type="STRING" id="36022.A0A061BB82"/>
<dbReference type="OMA" id="ILIWNME"/>
<name>A0A061BB82_CYBFA</name>
<keyword evidence="7" id="KW-1185">Reference proteome</keyword>
<sequence length="317" mass="36306">MLNSLRPLTGFKYQLKTLTRAMSTEPQVHPTSLNSFDSNHALYDKVRPEFSPEIVASFFKELSLETPYDGSKGQKLLELAVGTGKFTKQIVARGWGAPENLTAVEPSSGMLESFRKNFPNIDAREGSSYELPVEDSAYDAVIVSQGYHWFADHNSLKEIYRVLKPGGKLGFIWNFDMIDLGFNKNLQDPKQQLGISDEEIEIAKGWGQTALDAHAYDGDVPQYRKAEWRKSFENQSWFDKNNAVDFFKYSFLPFEKELIYDYWLSRSYITSLPDSEKAVFKKKIDEDIAALKPEQHFDDGKVKQFLGTHYFVIQSTK</sequence>
<dbReference type="OrthoDB" id="10027013at2759"/>
<keyword evidence="2" id="KW-0489">Methyltransferase</keyword>
<dbReference type="SUPFAM" id="SSF53335">
    <property type="entry name" value="S-adenosyl-L-methionine-dependent methyltransferases"/>
    <property type="match status" value="1"/>
</dbReference>
<evidence type="ECO:0000256" key="1">
    <source>
        <dbReference type="ARBA" id="ARBA00008361"/>
    </source>
</evidence>
<dbReference type="VEuPathDB" id="FungiDB:BON22_3999"/>
<evidence type="ECO:0000259" key="4">
    <source>
        <dbReference type="Pfam" id="PF08241"/>
    </source>
</evidence>
<accession>A0A061BB82</accession>
<dbReference type="InterPro" id="IPR013216">
    <property type="entry name" value="Methyltransf_11"/>
</dbReference>
<reference evidence="6" key="3">
    <citation type="submission" date="2017-01" db="EMBL/GenBank/DDBJ databases">
        <authorList>
            <person name="Mah S.A."/>
            <person name="Swanson W.J."/>
            <person name="Moy G.W."/>
            <person name="Vacquier V.D."/>
        </authorList>
    </citation>
    <scope>NUCLEOTIDE SEQUENCE [LARGE SCALE GENOMIC DNA]</scope>
    <source>
        <strain evidence="6">65</strain>
    </source>
</reference>
<dbReference type="EMBL" id="MPUK01000008">
    <property type="protein sequence ID" value="ONH66101.1"/>
    <property type="molecule type" value="Genomic_DNA"/>
</dbReference>
<feature type="domain" description="Methyltransferase type 11" evidence="4">
    <location>
        <begin position="77"/>
        <end position="169"/>
    </location>
</feature>
<evidence type="ECO:0000313" key="6">
    <source>
        <dbReference type="EMBL" id="ONH66101.1"/>
    </source>
</evidence>
<evidence type="ECO:0000256" key="2">
    <source>
        <dbReference type="ARBA" id="ARBA00022603"/>
    </source>
</evidence>
<protein>
    <submittedName>
        <fullName evidence="5">CYFA0S14e00760g1_1</fullName>
    </submittedName>
</protein>
<evidence type="ECO:0000313" key="7">
    <source>
        <dbReference type="Proteomes" id="UP000189513"/>
    </source>
</evidence>
<gene>
    <name evidence="6" type="ORF">BON22_3999</name>
    <name evidence="5" type="ORF">CYFA0S_14e00760g</name>
</gene>
<evidence type="ECO:0000313" key="5">
    <source>
        <dbReference type="EMBL" id="CDR44201.1"/>
    </source>
</evidence>
<dbReference type="PANTHER" id="PTHR44942:SF4">
    <property type="entry name" value="METHYLTRANSFERASE TYPE 11 DOMAIN-CONTAINING PROTEIN"/>
    <property type="match status" value="1"/>
</dbReference>
<comment type="similarity">
    <text evidence="1">Belongs to the methyltransferase superfamily.</text>
</comment>
<proteinExistence type="inferred from homology"/>
<dbReference type="AlphaFoldDB" id="A0A061BB82"/>
<keyword evidence="3" id="KW-0808">Transferase</keyword>
<dbReference type="PANTHER" id="PTHR44942">
    <property type="entry name" value="METHYLTRANSF_11 DOMAIN-CONTAINING PROTEIN"/>
    <property type="match status" value="1"/>
</dbReference>